<proteinExistence type="predicted"/>
<evidence type="ECO:0000256" key="8">
    <source>
        <dbReference type="ARBA" id="ARBA00025211"/>
    </source>
</evidence>
<evidence type="ECO:0000256" key="4">
    <source>
        <dbReference type="ARBA" id="ARBA00014159"/>
    </source>
</evidence>
<dbReference type="Pfam" id="PF00676">
    <property type="entry name" value="E1_dh"/>
    <property type="match status" value="1"/>
</dbReference>
<feature type="domain" description="Dehydrogenase E1 component" evidence="11">
    <location>
        <begin position="53"/>
        <end position="335"/>
    </location>
</feature>
<comment type="function">
    <text evidence="8 10">The pyruvate dehydrogenase complex catalyzes the overall conversion of pyruvate to acetyl-CoA and CO(2). It contains multiple copies of three enzymatic components: pyruvate dehydrogenase (E1), dihydrolipoamide acetyltransferase (E2) and lipoamide dehydrogenase (E3).</text>
</comment>
<dbReference type="Proteomes" id="UP000184079">
    <property type="component" value="Unassembled WGS sequence"/>
</dbReference>
<evidence type="ECO:0000256" key="3">
    <source>
        <dbReference type="ARBA" id="ARBA00012281"/>
    </source>
</evidence>
<dbReference type="InterPro" id="IPR001017">
    <property type="entry name" value="DH_E1"/>
</dbReference>
<comment type="cofactor">
    <cofactor evidence="1 10">
        <name>thiamine diphosphate</name>
        <dbReference type="ChEBI" id="CHEBI:58937"/>
    </cofactor>
</comment>
<accession>A0A1M5WL76</accession>
<dbReference type="RefSeq" id="WP_073011965.1">
    <property type="nucleotide sequence ID" value="NZ_FQXD01000017.1"/>
</dbReference>
<dbReference type="EMBL" id="FQXD01000017">
    <property type="protein sequence ID" value="SHH88227.1"/>
    <property type="molecule type" value="Genomic_DNA"/>
</dbReference>
<evidence type="ECO:0000256" key="9">
    <source>
        <dbReference type="ARBA" id="ARBA00051231"/>
    </source>
</evidence>
<organism evidence="12 13">
    <name type="scientific">Virgibacillus chiguensis</name>
    <dbReference type="NCBI Taxonomy" id="411959"/>
    <lineage>
        <taxon>Bacteria</taxon>
        <taxon>Bacillati</taxon>
        <taxon>Bacillota</taxon>
        <taxon>Bacilli</taxon>
        <taxon>Bacillales</taxon>
        <taxon>Bacillaceae</taxon>
        <taxon>Virgibacillus</taxon>
    </lineage>
</organism>
<dbReference type="PANTHER" id="PTHR43380">
    <property type="entry name" value="2-OXOISOVALERATE DEHYDROGENASE SUBUNIT ALPHA, MITOCHONDRIAL"/>
    <property type="match status" value="1"/>
</dbReference>
<evidence type="ECO:0000256" key="7">
    <source>
        <dbReference type="ARBA" id="ARBA00023317"/>
    </source>
</evidence>
<dbReference type="EC" id="1.2.4.1" evidence="3 10"/>
<evidence type="ECO:0000256" key="10">
    <source>
        <dbReference type="RuleBase" id="RU366007"/>
    </source>
</evidence>
<evidence type="ECO:0000256" key="5">
    <source>
        <dbReference type="ARBA" id="ARBA00023002"/>
    </source>
</evidence>
<dbReference type="PANTHER" id="PTHR43380:SF1">
    <property type="entry name" value="2-OXOISOVALERATE DEHYDROGENASE SUBUNIT ALPHA, MITOCHONDRIAL"/>
    <property type="match status" value="1"/>
</dbReference>
<dbReference type="InterPro" id="IPR050771">
    <property type="entry name" value="Alpha-ketoacid_DH_E1_comp"/>
</dbReference>
<dbReference type="OrthoDB" id="9766715at2"/>
<dbReference type="InterPro" id="IPR017596">
    <property type="entry name" value="PdhA/BkdA"/>
</dbReference>
<evidence type="ECO:0000313" key="12">
    <source>
        <dbReference type="EMBL" id="SHH88227.1"/>
    </source>
</evidence>
<keyword evidence="5 10" id="KW-0560">Oxidoreductase</keyword>
<dbReference type="NCBIfam" id="TIGR03181">
    <property type="entry name" value="PDH_E1_alph_x"/>
    <property type="match status" value="1"/>
</dbReference>
<keyword evidence="13" id="KW-1185">Reference proteome</keyword>
<dbReference type="InterPro" id="IPR029061">
    <property type="entry name" value="THDP-binding"/>
</dbReference>
<dbReference type="GO" id="GO:0004739">
    <property type="term" value="F:pyruvate dehydrogenase (acetyl-transferring) activity"/>
    <property type="evidence" value="ECO:0007669"/>
    <property type="project" value="UniProtKB-UniRule"/>
</dbReference>
<dbReference type="CDD" id="cd02000">
    <property type="entry name" value="TPP_E1_PDC_ADC_BCADC"/>
    <property type="match status" value="1"/>
</dbReference>
<dbReference type="Gene3D" id="3.40.50.970">
    <property type="match status" value="1"/>
</dbReference>
<evidence type="ECO:0000259" key="11">
    <source>
        <dbReference type="Pfam" id="PF00676"/>
    </source>
</evidence>
<evidence type="ECO:0000256" key="1">
    <source>
        <dbReference type="ARBA" id="ARBA00001964"/>
    </source>
</evidence>
<comment type="subunit">
    <text evidence="2 10">Heterodimer of an alpha and a beta chain.</text>
</comment>
<keyword evidence="6 10" id="KW-0786">Thiamine pyrophosphate</keyword>
<protein>
    <recommendedName>
        <fullName evidence="4 10">Pyruvate dehydrogenase E1 component subunit alpha</fullName>
        <ecNumber evidence="3 10">1.2.4.1</ecNumber>
    </recommendedName>
</protein>
<keyword evidence="7 10" id="KW-0670">Pyruvate</keyword>
<dbReference type="AlphaFoldDB" id="A0A1M5WL76"/>
<reference evidence="13" key="1">
    <citation type="submission" date="2016-11" db="EMBL/GenBank/DDBJ databases">
        <authorList>
            <person name="Varghese N."/>
            <person name="Submissions S."/>
        </authorList>
    </citation>
    <scope>NUCLEOTIDE SEQUENCE [LARGE SCALE GENOMIC DNA]</scope>
    <source>
        <strain evidence="13">CGMCC 1.6496</strain>
    </source>
</reference>
<comment type="catalytic activity">
    <reaction evidence="9 10">
        <text>N(6)-[(R)-lipoyl]-L-lysyl-[protein] + pyruvate + H(+) = N(6)-[(R)-S(8)-acetyldihydrolipoyl]-L-lysyl-[protein] + CO2</text>
        <dbReference type="Rhea" id="RHEA:19189"/>
        <dbReference type="Rhea" id="RHEA-COMP:10474"/>
        <dbReference type="Rhea" id="RHEA-COMP:10478"/>
        <dbReference type="ChEBI" id="CHEBI:15361"/>
        <dbReference type="ChEBI" id="CHEBI:15378"/>
        <dbReference type="ChEBI" id="CHEBI:16526"/>
        <dbReference type="ChEBI" id="CHEBI:83099"/>
        <dbReference type="ChEBI" id="CHEBI:83111"/>
        <dbReference type="EC" id="1.2.4.1"/>
    </reaction>
</comment>
<dbReference type="GO" id="GO:0009083">
    <property type="term" value="P:branched-chain amino acid catabolic process"/>
    <property type="evidence" value="ECO:0007669"/>
    <property type="project" value="TreeGrafter"/>
</dbReference>
<evidence type="ECO:0000256" key="6">
    <source>
        <dbReference type="ARBA" id="ARBA00023052"/>
    </source>
</evidence>
<evidence type="ECO:0000313" key="13">
    <source>
        <dbReference type="Proteomes" id="UP000184079"/>
    </source>
</evidence>
<sequence>MSKKSTTKLDLVSLVKGYKDSFPFYQVLAPSGEIVHSDLEPKLSDEELTTLMKRLVWARTYDKRVTLLNRQGALGNYAPGGGQEASQIATQYALGEKDFFAGTYRDLAPLILHGLPLEKAFLWYKGHMKGNEYPEDLQAYAPQVIVGGHITHAMGVAFGMKKRNKKSIVLSLSGDGATSQGDFYEGINFAGAYQVPYVAVVQNNGYGISVPVEQQTAAETLAQKAVAAGIPGIRVDGMDPLAMYAAVSTAREHALAGQGPVVIEALTYRFGPHTMSDDPTRYRLAEELGEWEQKDPLVRMRTYLSNKGLWTEEQEKEVAESCKQEIKDAVAAIGQVDKQKVSDFLKNMYEVSPQNIQEQIAEYEAREMKEDE</sequence>
<dbReference type="SUPFAM" id="SSF52518">
    <property type="entry name" value="Thiamin diphosphate-binding fold (THDP-binding)"/>
    <property type="match status" value="1"/>
</dbReference>
<gene>
    <name evidence="12" type="ORF">SAMN05421807_11718</name>
</gene>
<evidence type="ECO:0000256" key="2">
    <source>
        <dbReference type="ARBA" id="ARBA00011870"/>
    </source>
</evidence>
<name>A0A1M5WL76_9BACI</name>